<reference evidence="5" key="3">
    <citation type="submission" date="2016-11" db="EMBL/GenBank/DDBJ databases">
        <authorList>
            <person name="Jaros S."/>
            <person name="Januszkiewicz K."/>
            <person name="Wedrychowicz H."/>
        </authorList>
    </citation>
    <scope>NUCLEOTIDE SEQUENCE [LARGE SCALE GENOMIC DNA]</scope>
    <source>
        <strain evidence="5">DSM 1682</strain>
    </source>
</reference>
<gene>
    <name evidence="2" type="ORF">CPRO_23340</name>
    <name evidence="3" type="ORF">SAMN02745151_02323</name>
</gene>
<dbReference type="AlphaFoldDB" id="A0A120MKD3"/>
<dbReference type="Proteomes" id="UP000184204">
    <property type="component" value="Unassembled WGS sequence"/>
</dbReference>
<dbReference type="Gene3D" id="3.60.15.10">
    <property type="entry name" value="Ribonuclease Z/Hydroxyacylglutathione hydrolase-like"/>
    <property type="match status" value="1"/>
</dbReference>
<accession>A0A120MKD3</accession>
<keyword evidence="4" id="KW-1185">Reference proteome</keyword>
<reference evidence="2 4" key="1">
    <citation type="journal article" date="2016" name="Genome Announc.">
        <title>Complete Genome Sequence of the Amino Acid-Fermenting Clostridium propionicum X2 (DSM 1682).</title>
        <authorList>
            <person name="Poehlein A."/>
            <person name="Schlien K."/>
            <person name="Chowdhury N.P."/>
            <person name="Gottschalk G."/>
            <person name="Buckel W."/>
            <person name="Daniel R."/>
        </authorList>
    </citation>
    <scope>NUCLEOTIDE SEQUENCE [LARGE SCALE GENOMIC DNA]</scope>
    <source>
        <strain evidence="2 4">X2</strain>
    </source>
</reference>
<dbReference type="Proteomes" id="UP000068026">
    <property type="component" value="Chromosome"/>
</dbReference>
<reference evidence="3" key="4">
    <citation type="submission" date="2016-11" db="EMBL/GenBank/DDBJ databases">
        <authorList>
            <person name="Varghese N."/>
            <person name="Submissions S."/>
        </authorList>
    </citation>
    <scope>NUCLEOTIDE SEQUENCE</scope>
    <source>
        <strain evidence="3">DSM 1682</strain>
    </source>
</reference>
<evidence type="ECO:0000313" key="3">
    <source>
        <dbReference type="EMBL" id="SHE95375.1"/>
    </source>
</evidence>
<evidence type="ECO:0000313" key="2">
    <source>
        <dbReference type="EMBL" id="AMJ41901.1"/>
    </source>
</evidence>
<evidence type="ECO:0000313" key="4">
    <source>
        <dbReference type="Proteomes" id="UP000068026"/>
    </source>
</evidence>
<sequence length="250" mass="29386">MEQKSYAVLVSNAGVIVFHKGVRILLDGLYKDLGKNFTDLPEWAWELMKKGKGELANVDYLLFSHSHYDHFYTPYFMEYMAANKVKGICFPPVDDTHGLAAAEVEYADRRIAFDLNNEAVLEQGIKLKIFTTRHVDKKYYDIPNQCFRLDLDGIRLAFLSDVDYYEEDFVQEKDFSADIAFVTPIFFNHPKGRRILREIMKVKKVIIYHLPSPEDDRFMYYKMAQRDVEKYREEGEEIIIWNQSGQNLSF</sequence>
<dbReference type="EMBL" id="FQUA01000011">
    <property type="protein sequence ID" value="SHE95375.1"/>
    <property type="molecule type" value="Genomic_DNA"/>
</dbReference>
<name>A0A120MKD3_ANAPI</name>
<dbReference type="SUPFAM" id="SSF56281">
    <property type="entry name" value="Metallo-hydrolase/oxidoreductase"/>
    <property type="match status" value="1"/>
</dbReference>
<dbReference type="InterPro" id="IPR036866">
    <property type="entry name" value="RibonucZ/Hydroxyglut_hydro"/>
</dbReference>
<reference evidence="4" key="2">
    <citation type="submission" date="2016-01" db="EMBL/GenBank/DDBJ databases">
        <authorList>
            <person name="Poehlein A."/>
            <person name="Schlien K."/>
            <person name="Gottschalk G."/>
            <person name="Buckel W."/>
            <person name="Daniel R."/>
        </authorList>
    </citation>
    <scope>NUCLEOTIDE SEQUENCE [LARGE SCALE GENOMIC DNA]</scope>
    <source>
        <strain evidence="4">X2</strain>
    </source>
</reference>
<dbReference type="EMBL" id="CP014223">
    <property type="protein sequence ID" value="AMJ41901.1"/>
    <property type="molecule type" value="Genomic_DNA"/>
</dbReference>
<feature type="domain" description="Metallo-beta-lactamase" evidence="1">
    <location>
        <begin position="52"/>
        <end position="182"/>
    </location>
</feature>
<dbReference type="OrthoDB" id="9789133at2"/>
<evidence type="ECO:0000313" key="5">
    <source>
        <dbReference type="Proteomes" id="UP000184204"/>
    </source>
</evidence>
<organism evidence="3 5">
    <name type="scientific">Anaerotignum propionicum DSM 1682</name>
    <dbReference type="NCBI Taxonomy" id="991789"/>
    <lineage>
        <taxon>Bacteria</taxon>
        <taxon>Bacillati</taxon>
        <taxon>Bacillota</taxon>
        <taxon>Clostridia</taxon>
        <taxon>Lachnospirales</taxon>
        <taxon>Anaerotignaceae</taxon>
        <taxon>Anaerotignum</taxon>
    </lineage>
</organism>
<dbReference type="InterPro" id="IPR001279">
    <property type="entry name" value="Metallo-B-lactamas"/>
</dbReference>
<dbReference type="KEGG" id="cpro:CPRO_23340"/>
<evidence type="ECO:0000259" key="1">
    <source>
        <dbReference type="Pfam" id="PF12706"/>
    </source>
</evidence>
<dbReference type="Pfam" id="PF12706">
    <property type="entry name" value="Lactamase_B_2"/>
    <property type="match status" value="1"/>
</dbReference>
<dbReference type="RefSeq" id="WP_066051859.1">
    <property type="nucleotide sequence ID" value="NZ_CP014223.1"/>
</dbReference>
<protein>
    <submittedName>
        <fullName evidence="2">Beta-lactamase superfamily domain protein</fullName>
    </submittedName>
    <submittedName>
        <fullName evidence="3">L-ascorbate metabolism protein UlaG, beta-lactamase superfamily</fullName>
    </submittedName>
</protein>
<proteinExistence type="predicted"/>